<dbReference type="GO" id="GO:0006355">
    <property type="term" value="P:regulation of DNA-templated transcription"/>
    <property type="evidence" value="ECO:0007669"/>
    <property type="project" value="InterPro"/>
</dbReference>
<sequence>MADLSKKLAKASPTTAPKKRVADTFTTATDKPTRTTVYLPAGLAKRLKHAAIEEESSVSAILAELAESWLEKKSR</sequence>
<protein>
    <submittedName>
        <fullName evidence="3">CopG family transcriptional regulator</fullName>
    </submittedName>
</protein>
<evidence type="ECO:0000313" key="4">
    <source>
        <dbReference type="Proteomes" id="UP000650224"/>
    </source>
</evidence>
<evidence type="ECO:0000256" key="1">
    <source>
        <dbReference type="SAM" id="MobiDB-lite"/>
    </source>
</evidence>
<dbReference type="EMBL" id="JACSPR010000014">
    <property type="protein sequence ID" value="MBD8031299.1"/>
    <property type="molecule type" value="Genomic_DNA"/>
</dbReference>
<dbReference type="AlphaFoldDB" id="A0A8I0HQL7"/>
<dbReference type="Gene3D" id="1.10.1220.10">
    <property type="entry name" value="Met repressor-like"/>
    <property type="match status" value="1"/>
</dbReference>
<dbReference type="SUPFAM" id="SSF47598">
    <property type="entry name" value="Ribbon-helix-helix"/>
    <property type="match status" value="1"/>
</dbReference>
<dbReference type="InterPro" id="IPR002145">
    <property type="entry name" value="CopG"/>
</dbReference>
<gene>
    <name evidence="3" type="ORF">H9627_13405</name>
</gene>
<evidence type="ECO:0000313" key="3">
    <source>
        <dbReference type="EMBL" id="MBD8031299.1"/>
    </source>
</evidence>
<dbReference type="CDD" id="cd21631">
    <property type="entry name" value="RHH_CopG_NikR-like"/>
    <property type="match status" value="1"/>
</dbReference>
<keyword evidence="4" id="KW-1185">Reference proteome</keyword>
<feature type="domain" description="Ribbon-helix-helix protein CopG" evidence="2">
    <location>
        <begin position="34"/>
        <end position="73"/>
    </location>
</feature>
<dbReference type="InterPro" id="IPR010985">
    <property type="entry name" value="Ribbon_hlx_hlx"/>
</dbReference>
<dbReference type="RefSeq" id="WP_191734537.1">
    <property type="nucleotide sequence ID" value="NZ_JACSPR010000014.1"/>
</dbReference>
<organism evidence="3 4">
    <name type="scientific">Corynebacterium gallinarum</name>
    <dbReference type="NCBI Taxonomy" id="2762214"/>
    <lineage>
        <taxon>Bacteria</taxon>
        <taxon>Bacillati</taxon>
        <taxon>Actinomycetota</taxon>
        <taxon>Actinomycetes</taxon>
        <taxon>Mycobacteriales</taxon>
        <taxon>Corynebacteriaceae</taxon>
        <taxon>Corynebacterium</taxon>
    </lineage>
</organism>
<proteinExistence type="predicted"/>
<feature type="region of interest" description="Disordered" evidence="1">
    <location>
        <begin position="1"/>
        <end position="27"/>
    </location>
</feature>
<dbReference type="Proteomes" id="UP000650224">
    <property type="component" value="Unassembled WGS sequence"/>
</dbReference>
<name>A0A8I0HQL7_9CORY</name>
<evidence type="ECO:0000259" key="2">
    <source>
        <dbReference type="Pfam" id="PF01402"/>
    </source>
</evidence>
<dbReference type="Pfam" id="PF01402">
    <property type="entry name" value="RHH_1"/>
    <property type="match status" value="1"/>
</dbReference>
<accession>A0A8I0HQL7</accession>
<dbReference type="InterPro" id="IPR013321">
    <property type="entry name" value="Arc_rbn_hlx_hlx"/>
</dbReference>
<reference evidence="3 4" key="1">
    <citation type="submission" date="2020-08" db="EMBL/GenBank/DDBJ databases">
        <title>A Genomic Blueprint of the Chicken Gut Microbiome.</title>
        <authorList>
            <person name="Gilroy R."/>
            <person name="Ravi A."/>
            <person name="Getino M."/>
            <person name="Pursley I."/>
            <person name="Horton D.L."/>
            <person name="Alikhan N.-F."/>
            <person name="Baker D."/>
            <person name="Gharbi K."/>
            <person name="Hall N."/>
            <person name="Watson M."/>
            <person name="Adriaenssens E.M."/>
            <person name="Foster-Nyarko E."/>
            <person name="Jarju S."/>
            <person name="Secka A."/>
            <person name="Antonio M."/>
            <person name="Oren A."/>
            <person name="Chaudhuri R."/>
            <person name="La Ragione R.M."/>
            <person name="Hildebrand F."/>
            <person name="Pallen M.J."/>
        </authorList>
    </citation>
    <scope>NUCLEOTIDE SEQUENCE [LARGE SCALE GENOMIC DNA]</scope>
    <source>
        <strain evidence="3 4">Sa1YVA5</strain>
    </source>
</reference>
<comment type="caution">
    <text evidence="3">The sequence shown here is derived from an EMBL/GenBank/DDBJ whole genome shotgun (WGS) entry which is preliminary data.</text>
</comment>